<reference evidence="2 3" key="1">
    <citation type="submission" date="2020-11" db="EMBL/GenBank/DDBJ databases">
        <title>Draft genome sequencing of a Lachnospiraceae strain isolated from anoxic soil subjected to BSD treatment.</title>
        <authorList>
            <person name="Uek A."/>
            <person name="Tonouchi A."/>
        </authorList>
    </citation>
    <scope>NUCLEOTIDE SEQUENCE [LARGE SCALE GENOMIC DNA]</scope>
    <source>
        <strain evidence="2 3">TB5</strain>
    </source>
</reference>
<keyword evidence="3" id="KW-1185">Reference proteome</keyword>
<evidence type="ECO:0000313" key="2">
    <source>
        <dbReference type="EMBL" id="BCN30635.1"/>
    </source>
</evidence>
<sequence length="145" mass="17136">MKLNIHQSFEYEETEITIHCNTINPELQKIIDQIRLLSFSIKGRIDQTIYQIALENILYFDCVDNKTFIYCEDKTLETDEKLYELEDKLKNTSFVRISKSCIVNTSKVVCINPIASEKYEIQLVNNEKVIISRHYMPYFKKKIGL</sequence>
<dbReference type="GO" id="GO:0003677">
    <property type="term" value="F:DNA binding"/>
    <property type="evidence" value="ECO:0007669"/>
    <property type="project" value="InterPro"/>
</dbReference>
<dbReference type="InterPro" id="IPR007492">
    <property type="entry name" value="LytTR_DNA-bd_dom"/>
</dbReference>
<dbReference type="EMBL" id="AP024169">
    <property type="protein sequence ID" value="BCN30635.1"/>
    <property type="molecule type" value="Genomic_DNA"/>
</dbReference>
<dbReference type="Proteomes" id="UP000595897">
    <property type="component" value="Chromosome"/>
</dbReference>
<organism evidence="2 3">
    <name type="scientific">Anaeromicropila herbilytica</name>
    <dbReference type="NCBI Taxonomy" id="2785025"/>
    <lineage>
        <taxon>Bacteria</taxon>
        <taxon>Bacillati</taxon>
        <taxon>Bacillota</taxon>
        <taxon>Clostridia</taxon>
        <taxon>Lachnospirales</taxon>
        <taxon>Lachnospiraceae</taxon>
        <taxon>Anaeromicropila</taxon>
    </lineage>
</organism>
<gene>
    <name evidence="2" type="ORF">bsdtb5_19300</name>
</gene>
<dbReference type="PANTHER" id="PTHR37299">
    <property type="entry name" value="TRANSCRIPTIONAL REGULATOR-RELATED"/>
    <property type="match status" value="1"/>
</dbReference>
<proteinExistence type="predicted"/>
<dbReference type="RefSeq" id="WP_271715840.1">
    <property type="nucleotide sequence ID" value="NZ_AP024169.1"/>
</dbReference>
<dbReference type="InterPro" id="IPR046947">
    <property type="entry name" value="LytR-like"/>
</dbReference>
<dbReference type="PANTHER" id="PTHR37299:SF4">
    <property type="entry name" value="TRANSCRIPTIONAL REGULATOR"/>
    <property type="match status" value="1"/>
</dbReference>
<dbReference type="AlphaFoldDB" id="A0A7R7EL76"/>
<dbReference type="GO" id="GO:0000156">
    <property type="term" value="F:phosphorelay response regulator activity"/>
    <property type="evidence" value="ECO:0007669"/>
    <property type="project" value="InterPro"/>
</dbReference>
<dbReference type="KEGG" id="ahb:bsdtb5_19300"/>
<evidence type="ECO:0000313" key="3">
    <source>
        <dbReference type="Proteomes" id="UP000595897"/>
    </source>
</evidence>
<dbReference type="PROSITE" id="PS50930">
    <property type="entry name" value="HTH_LYTTR"/>
    <property type="match status" value="1"/>
</dbReference>
<dbReference type="SMART" id="SM00850">
    <property type="entry name" value="LytTR"/>
    <property type="match status" value="1"/>
</dbReference>
<name>A0A7R7EL76_9FIRM</name>
<dbReference type="Pfam" id="PF04397">
    <property type="entry name" value="LytTR"/>
    <property type="match status" value="1"/>
</dbReference>
<feature type="domain" description="HTH LytTR-type" evidence="1">
    <location>
        <begin position="41"/>
        <end position="145"/>
    </location>
</feature>
<dbReference type="Gene3D" id="2.40.50.1020">
    <property type="entry name" value="LytTr DNA-binding domain"/>
    <property type="match status" value="1"/>
</dbReference>
<accession>A0A7R7EL76</accession>
<protein>
    <submittedName>
        <fullName evidence="2">Transcriptional regulator</fullName>
    </submittedName>
</protein>
<evidence type="ECO:0000259" key="1">
    <source>
        <dbReference type="PROSITE" id="PS50930"/>
    </source>
</evidence>